<feature type="transmembrane region" description="Helical" evidence="1">
    <location>
        <begin position="88"/>
        <end position="107"/>
    </location>
</feature>
<organism evidence="2 3">
    <name type="scientific">Ecytonucleospora hepatopenaei</name>
    <dbReference type="NCBI Taxonomy" id="646526"/>
    <lineage>
        <taxon>Eukaryota</taxon>
        <taxon>Fungi</taxon>
        <taxon>Fungi incertae sedis</taxon>
        <taxon>Microsporidia</taxon>
        <taxon>Enterocytozoonidae</taxon>
        <taxon>Ecytonucleospora</taxon>
    </lineage>
</organism>
<evidence type="ECO:0000313" key="3">
    <source>
        <dbReference type="Proteomes" id="UP000192758"/>
    </source>
</evidence>
<protein>
    <submittedName>
        <fullName evidence="2">Uncharacterized protein</fullName>
    </submittedName>
</protein>
<name>A0A1W0E3R7_9MICR</name>
<evidence type="ECO:0000313" key="2">
    <source>
        <dbReference type="EMBL" id="OQS53862.1"/>
    </source>
</evidence>
<keyword evidence="1" id="KW-0812">Transmembrane</keyword>
<gene>
    <name evidence="2" type="ORF">EHP00_684</name>
</gene>
<dbReference type="Proteomes" id="UP000192758">
    <property type="component" value="Unassembled WGS sequence"/>
</dbReference>
<keyword evidence="3" id="KW-1185">Reference proteome</keyword>
<feature type="transmembrane region" description="Helical" evidence="1">
    <location>
        <begin position="31"/>
        <end position="49"/>
    </location>
</feature>
<feature type="transmembrane region" description="Helical" evidence="1">
    <location>
        <begin position="153"/>
        <end position="171"/>
    </location>
</feature>
<reference evidence="2 3" key="1">
    <citation type="journal article" date="2017" name="Environ. Microbiol.">
        <title>Decay of the glycolytic pathway and adaptation to intranuclear parasitism within Enterocytozoonidae microsporidia.</title>
        <authorList>
            <person name="Wiredu Boakye D."/>
            <person name="Jaroenlak P."/>
            <person name="Prachumwat A."/>
            <person name="Williams T.A."/>
            <person name="Bateman K.S."/>
            <person name="Itsathitphaisarn O."/>
            <person name="Sritunyalucksana K."/>
            <person name="Paszkiewicz K.H."/>
            <person name="Moore K.A."/>
            <person name="Stentiford G.D."/>
            <person name="Williams B.A."/>
        </authorList>
    </citation>
    <scope>NUCLEOTIDE SEQUENCE [LARGE SCALE GENOMIC DNA]</scope>
    <source>
        <strain evidence="2 3">TH1</strain>
    </source>
</reference>
<evidence type="ECO:0000256" key="1">
    <source>
        <dbReference type="SAM" id="Phobius"/>
    </source>
</evidence>
<proteinExistence type="predicted"/>
<dbReference type="EMBL" id="MNPJ01000024">
    <property type="protein sequence ID" value="OQS53862.1"/>
    <property type="molecule type" value="Genomic_DNA"/>
</dbReference>
<feature type="transmembrane region" description="Helical" evidence="1">
    <location>
        <begin position="113"/>
        <end position="146"/>
    </location>
</feature>
<dbReference type="VEuPathDB" id="MicrosporidiaDB:EHP00_684"/>
<sequence>MFLDILKFKEGYFIAEEFVDSTTYADSKIMCNLYLAIYFLTVLMATYVFKKARILQKAFVGGCVTGISLECALFAYKEKNVINPYMHMFVLFSSFLACLLPFFSELFLAASNAVFTCLIFTIMIGNSVFVAVPVFMLMFLVAGLFAYSLNINIVVSRLLLGVFVSVLMYIIRNETFVKNIPIYFIPVTLTGFALFNVFVELIIVPQIAHLKRRKRIERVYEERKSKI</sequence>
<dbReference type="AlphaFoldDB" id="A0A1W0E3R7"/>
<keyword evidence="1" id="KW-1133">Transmembrane helix</keyword>
<feature type="transmembrane region" description="Helical" evidence="1">
    <location>
        <begin position="55"/>
        <end position="76"/>
    </location>
</feature>
<comment type="caution">
    <text evidence="2">The sequence shown here is derived from an EMBL/GenBank/DDBJ whole genome shotgun (WGS) entry which is preliminary data.</text>
</comment>
<keyword evidence="1" id="KW-0472">Membrane</keyword>
<feature type="transmembrane region" description="Helical" evidence="1">
    <location>
        <begin position="183"/>
        <end position="208"/>
    </location>
</feature>
<accession>A0A1W0E3R7</accession>